<keyword evidence="3" id="KW-1185">Reference proteome</keyword>
<reference evidence="2" key="1">
    <citation type="submission" date="2023-04" db="EMBL/GenBank/DDBJ databases">
        <authorList>
            <person name="Vijverberg K."/>
            <person name="Xiong W."/>
            <person name="Schranz E."/>
        </authorList>
    </citation>
    <scope>NUCLEOTIDE SEQUENCE</scope>
</reference>
<sequence>MMMKESVQESEPEIVHGVGSEARHVIRTTTHPVFFLTLSCRNRLHHSVMVWVLKLAATFWSCVEHSTEATPPFQHRTTTAPASAASSPSLDSGSGKLSLFEAEGTISASWNFQLTGSGERCLRCDKVEHDDERESEPEIVHGVGSEARHVIRTTTHPVFFLTLSCRNRLHHSVMVWVLKLAATFWSCVEHSRWL</sequence>
<dbReference type="EMBL" id="OX465077">
    <property type="protein sequence ID" value="CAI9266724.1"/>
    <property type="molecule type" value="Genomic_DNA"/>
</dbReference>
<feature type="region of interest" description="Disordered" evidence="1">
    <location>
        <begin position="70"/>
        <end position="91"/>
    </location>
</feature>
<protein>
    <submittedName>
        <fullName evidence="2">Uncharacterized protein</fullName>
    </submittedName>
</protein>
<dbReference type="Proteomes" id="UP001177003">
    <property type="component" value="Chromosome 1"/>
</dbReference>
<feature type="compositionally biased region" description="Low complexity" evidence="1">
    <location>
        <begin position="77"/>
        <end position="89"/>
    </location>
</feature>
<name>A0AA35VDJ9_LACSI</name>
<proteinExistence type="predicted"/>
<organism evidence="2 3">
    <name type="scientific">Lactuca saligna</name>
    <name type="common">Willowleaf lettuce</name>
    <dbReference type="NCBI Taxonomy" id="75948"/>
    <lineage>
        <taxon>Eukaryota</taxon>
        <taxon>Viridiplantae</taxon>
        <taxon>Streptophyta</taxon>
        <taxon>Embryophyta</taxon>
        <taxon>Tracheophyta</taxon>
        <taxon>Spermatophyta</taxon>
        <taxon>Magnoliopsida</taxon>
        <taxon>eudicotyledons</taxon>
        <taxon>Gunneridae</taxon>
        <taxon>Pentapetalae</taxon>
        <taxon>asterids</taxon>
        <taxon>campanulids</taxon>
        <taxon>Asterales</taxon>
        <taxon>Asteraceae</taxon>
        <taxon>Cichorioideae</taxon>
        <taxon>Cichorieae</taxon>
        <taxon>Lactucinae</taxon>
        <taxon>Lactuca</taxon>
    </lineage>
</organism>
<evidence type="ECO:0000313" key="3">
    <source>
        <dbReference type="Proteomes" id="UP001177003"/>
    </source>
</evidence>
<accession>A0AA35VDJ9</accession>
<dbReference type="AlphaFoldDB" id="A0AA35VDJ9"/>
<gene>
    <name evidence="2" type="ORF">LSALG_LOCUS7260</name>
</gene>
<evidence type="ECO:0000313" key="2">
    <source>
        <dbReference type="EMBL" id="CAI9266724.1"/>
    </source>
</evidence>
<evidence type="ECO:0000256" key="1">
    <source>
        <dbReference type="SAM" id="MobiDB-lite"/>
    </source>
</evidence>